<sequence length="628" mass="72577">MAPNSVVVTIEKPNNISLVELNGSESESLLFPEKQKAVSPKQFTWFLFLKAQRAFSCLSWLAMAFKTMFVSAKKRIELSDVSEEEEPRNRGRLYRFIKAFLFISIAALVIEVVAYFQKWNLNLIQPWEVQGLVQWSYMAWLSFRVDYIAPLVITLSNFCVVLFLIQSLDRFILCIGCFWIKYKNLKPKIDGAAYDVEDSASFPMVLVQIPMCNERELLIQDEVSDWRQKGVNIVYRHRLIRTGYKAGNLKSAMSCDYVKDYEFVAIFDADFQPNSDFLKQTIPHFKGNPELGLVQARWSFVNKDENLLTRLQNINLCFHFEVEQQVNGVFLNFFGFNGTAGVWRIKALEDSGGWLERTTVEDMDIAVRAHLNGWKFVFLNDVKVLCELPESYEAYKKQQHRWHSGPMQLFRLCLPAILTSKISILKKANLIFLFFLLRKLILPFYSFTLFCIILPLTMFIPESELPIWVICYVPIFMSLLNILPSPKSFPFLVPYLLFENTMSVTKFNAMVSGLFQLGSAYEWVVTKKTGRSSESDLLALAEREEKMQLHRRNSESGLELLSKLKEEKIPVTRKRNRLYRKELALAFLLLTAAARSLLSAHGVHFYFLLFQGLSFLVMGLDLIGEQVS</sequence>
<organism evidence="1 2">
    <name type="scientific">Citrus sinensis</name>
    <name type="common">Sweet orange</name>
    <name type="synonym">Citrus aurantium var. sinensis</name>
    <dbReference type="NCBI Taxonomy" id="2711"/>
    <lineage>
        <taxon>Eukaryota</taxon>
        <taxon>Viridiplantae</taxon>
        <taxon>Streptophyta</taxon>
        <taxon>Embryophyta</taxon>
        <taxon>Tracheophyta</taxon>
        <taxon>Spermatophyta</taxon>
        <taxon>Magnoliopsida</taxon>
        <taxon>eudicotyledons</taxon>
        <taxon>Gunneridae</taxon>
        <taxon>Pentapetalae</taxon>
        <taxon>rosids</taxon>
        <taxon>malvids</taxon>
        <taxon>Sapindales</taxon>
        <taxon>Rutaceae</taxon>
        <taxon>Aurantioideae</taxon>
        <taxon>Citrus</taxon>
    </lineage>
</organism>
<evidence type="ECO:0000313" key="2">
    <source>
        <dbReference type="Proteomes" id="UP000829398"/>
    </source>
</evidence>
<name>A0ACB8MXD1_CITSI</name>
<accession>A0ACB8MXD1</accession>
<dbReference type="Proteomes" id="UP000829398">
    <property type="component" value="Chromosome 2"/>
</dbReference>
<gene>
    <name evidence="1" type="ORF">KPL71_003424</name>
</gene>
<reference evidence="2" key="1">
    <citation type="journal article" date="2023" name="Hortic. Res.">
        <title>A chromosome-level phased genome enabling allele-level studies in sweet orange: a case study on citrus Huanglongbing tolerance.</title>
        <authorList>
            <person name="Wu B."/>
            <person name="Yu Q."/>
            <person name="Deng Z."/>
            <person name="Duan Y."/>
            <person name="Luo F."/>
            <person name="Gmitter F. Jr."/>
        </authorList>
    </citation>
    <scope>NUCLEOTIDE SEQUENCE [LARGE SCALE GENOMIC DNA]</scope>
    <source>
        <strain evidence="2">cv. Valencia</strain>
    </source>
</reference>
<evidence type="ECO:0000313" key="1">
    <source>
        <dbReference type="EMBL" id="KAH9790501.1"/>
    </source>
</evidence>
<protein>
    <submittedName>
        <fullName evidence="1">Xyloglucan glycosyltransferase 4</fullName>
    </submittedName>
</protein>
<proteinExistence type="predicted"/>
<dbReference type="EMBL" id="CM039171">
    <property type="protein sequence ID" value="KAH9790501.1"/>
    <property type="molecule type" value="Genomic_DNA"/>
</dbReference>
<comment type="caution">
    <text evidence="1">The sequence shown here is derived from an EMBL/GenBank/DDBJ whole genome shotgun (WGS) entry which is preliminary data.</text>
</comment>
<keyword evidence="2" id="KW-1185">Reference proteome</keyword>